<comment type="caution">
    <text evidence="1">The sequence shown here is derived from an EMBL/GenBank/DDBJ whole genome shotgun (WGS) entry which is preliminary data.</text>
</comment>
<dbReference type="AlphaFoldDB" id="A0A9Q1C427"/>
<sequence length="55" mass="6136">MQSGATYATFKVKFVLKNLRILGRKILASVKVGHSPIAPQYTIDNHNISLTKKTH</sequence>
<evidence type="ECO:0000313" key="2">
    <source>
        <dbReference type="Proteomes" id="UP001152320"/>
    </source>
</evidence>
<name>A0A9Q1C427_HOLLE</name>
<organism evidence="1 2">
    <name type="scientific">Holothuria leucospilota</name>
    <name type="common">Black long sea cucumber</name>
    <name type="synonym">Mertensiothuria leucospilota</name>
    <dbReference type="NCBI Taxonomy" id="206669"/>
    <lineage>
        <taxon>Eukaryota</taxon>
        <taxon>Metazoa</taxon>
        <taxon>Echinodermata</taxon>
        <taxon>Eleutherozoa</taxon>
        <taxon>Echinozoa</taxon>
        <taxon>Holothuroidea</taxon>
        <taxon>Aspidochirotacea</taxon>
        <taxon>Aspidochirotida</taxon>
        <taxon>Holothuriidae</taxon>
        <taxon>Holothuria</taxon>
    </lineage>
</organism>
<protein>
    <submittedName>
        <fullName evidence="1">Uncharacterized protein</fullName>
    </submittedName>
</protein>
<evidence type="ECO:0000313" key="1">
    <source>
        <dbReference type="EMBL" id="KAJ8037581.1"/>
    </source>
</evidence>
<dbReference type="EMBL" id="JAIZAY010000008">
    <property type="protein sequence ID" value="KAJ8037581.1"/>
    <property type="molecule type" value="Genomic_DNA"/>
</dbReference>
<proteinExistence type="predicted"/>
<gene>
    <name evidence="1" type="ORF">HOLleu_18430</name>
</gene>
<keyword evidence="2" id="KW-1185">Reference proteome</keyword>
<dbReference type="Proteomes" id="UP001152320">
    <property type="component" value="Chromosome 8"/>
</dbReference>
<reference evidence="1" key="1">
    <citation type="submission" date="2021-10" db="EMBL/GenBank/DDBJ databases">
        <title>Tropical sea cucumber genome reveals ecological adaptation and Cuvierian tubules defense mechanism.</title>
        <authorList>
            <person name="Chen T."/>
        </authorList>
    </citation>
    <scope>NUCLEOTIDE SEQUENCE</scope>
    <source>
        <strain evidence="1">Nanhai2018</strain>
        <tissue evidence="1">Muscle</tissue>
    </source>
</reference>
<accession>A0A9Q1C427</accession>